<name>A0A9N9W6E4_9HYPO</name>
<evidence type="ECO:0000313" key="3">
    <source>
        <dbReference type="Proteomes" id="UP000696573"/>
    </source>
</evidence>
<dbReference type="OrthoDB" id="9997739at2759"/>
<protein>
    <recommendedName>
        <fullName evidence="1">BTB domain-containing protein</fullName>
    </recommendedName>
</protein>
<dbReference type="EMBL" id="CABFNQ020000768">
    <property type="protein sequence ID" value="CAH0042775.1"/>
    <property type="molecule type" value="Genomic_DNA"/>
</dbReference>
<accession>A0A9N9W6E4</accession>
<dbReference type="AlphaFoldDB" id="A0A9N9W6E4"/>
<dbReference type="SUPFAM" id="SSF54695">
    <property type="entry name" value="POZ domain"/>
    <property type="match status" value="1"/>
</dbReference>
<dbReference type="PANTHER" id="PTHR47843">
    <property type="entry name" value="BTB DOMAIN-CONTAINING PROTEIN-RELATED"/>
    <property type="match status" value="1"/>
</dbReference>
<evidence type="ECO:0000313" key="2">
    <source>
        <dbReference type="EMBL" id="CAH0042775.1"/>
    </source>
</evidence>
<dbReference type="Gene3D" id="3.30.710.10">
    <property type="entry name" value="Potassium Channel Kv1.1, Chain A"/>
    <property type="match status" value="1"/>
</dbReference>
<feature type="domain" description="BTB" evidence="1">
    <location>
        <begin position="28"/>
        <end position="93"/>
    </location>
</feature>
<proteinExistence type="predicted"/>
<reference evidence="2" key="1">
    <citation type="submission" date="2021-10" db="EMBL/GenBank/DDBJ databases">
        <authorList>
            <person name="Piombo E."/>
        </authorList>
    </citation>
    <scope>NUCLEOTIDE SEQUENCE</scope>
</reference>
<dbReference type="InterPro" id="IPR000210">
    <property type="entry name" value="BTB/POZ_dom"/>
</dbReference>
<gene>
    <name evidence="2" type="ORF">CRHIZ90672A_00004803</name>
</gene>
<evidence type="ECO:0000259" key="1">
    <source>
        <dbReference type="PROSITE" id="PS50097"/>
    </source>
</evidence>
<dbReference type="Pfam" id="PF00651">
    <property type="entry name" value="BTB"/>
    <property type="match status" value="1"/>
</dbReference>
<dbReference type="PANTHER" id="PTHR47843:SF2">
    <property type="entry name" value="BTB DOMAIN-CONTAINING PROTEIN"/>
    <property type="match status" value="1"/>
</dbReference>
<organism evidence="2 3">
    <name type="scientific">Clonostachys rhizophaga</name>
    <dbReference type="NCBI Taxonomy" id="160324"/>
    <lineage>
        <taxon>Eukaryota</taxon>
        <taxon>Fungi</taxon>
        <taxon>Dikarya</taxon>
        <taxon>Ascomycota</taxon>
        <taxon>Pezizomycotina</taxon>
        <taxon>Sordariomycetes</taxon>
        <taxon>Hypocreomycetidae</taxon>
        <taxon>Hypocreales</taxon>
        <taxon>Bionectriaceae</taxon>
        <taxon>Clonostachys</taxon>
    </lineage>
</organism>
<dbReference type="PROSITE" id="PS50097">
    <property type="entry name" value="BTB"/>
    <property type="match status" value="1"/>
</dbReference>
<dbReference type="Proteomes" id="UP000696573">
    <property type="component" value="Unassembled WGS sequence"/>
</dbReference>
<comment type="caution">
    <text evidence="2">The sequence shown here is derived from an EMBL/GenBank/DDBJ whole genome shotgun (WGS) entry which is preliminary data.</text>
</comment>
<dbReference type="InterPro" id="IPR011333">
    <property type="entry name" value="SKP1/BTB/POZ_sf"/>
</dbReference>
<sequence>MIDISIFQLEALKPRSVEAVASSEVYRFIVGPEKKEYYIHSAVLANHSPALDAMVNGGLQESGDRIVDWTDVDSSAFLGLWQFLYSGRYAAPVLISRLDEDLLETEIREEEAGTLPDSTLPGCTLPGCKMPGCTMPECIPTGLWLEFETLRLADSEDSASPQPKSVGRRVVMNSYADLLLQHARVCVLADKFMIPLLKQLALTALRKELRIHFYDPKKIPEIAPDAIALLQYCFNNPAPEKLRTLVSLFAACIITDLWKCEGFQDLLESSREFSTAISGCIGTNLDGILLKRLLDN</sequence>
<keyword evidence="3" id="KW-1185">Reference proteome</keyword>